<keyword evidence="3" id="KW-1185">Reference proteome</keyword>
<dbReference type="AlphaFoldDB" id="A0A0R3M3S8"/>
<protein>
    <recommendedName>
        <fullName evidence="4">DUF3237 domain-containing protein</fullName>
    </recommendedName>
</protein>
<dbReference type="EMBL" id="LLXZ01000009">
    <property type="protein sequence ID" value="KRR14916.1"/>
    <property type="molecule type" value="Genomic_DNA"/>
</dbReference>
<dbReference type="STRING" id="280332.CQ12_32255"/>
<name>A0A0R3M3S8_9BRAD</name>
<reference evidence="2 3" key="1">
    <citation type="submission" date="2014-03" db="EMBL/GenBank/DDBJ databases">
        <title>Bradyrhizobium valentinum sp. nov., isolated from effective nodules of Lupinus mariae-josephae, a lupine endemic of basic-lime soils in Eastern Spain.</title>
        <authorList>
            <person name="Duran D."/>
            <person name="Rey L."/>
            <person name="Navarro A."/>
            <person name="Busquets A."/>
            <person name="Imperial J."/>
            <person name="Ruiz-Argueso T."/>
        </authorList>
    </citation>
    <scope>NUCLEOTIDE SEQUENCE [LARGE SCALE GENOMIC DNA]</scope>
    <source>
        <strain evidence="2 3">PAC68</strain>
    </source>
</reference>
<feature type="compositionally biased region" description="Basic and acidic residues" evidence="1">
    <location>
        <begin position="1"/>
        <end position="14"/>
    </location>
</feature>
<evidence type="ECO:0000313" key="2">
    <source>
        <dbReference type="EMBL" id="KRR14916.1"/>
    </source>
</evidence>
<accession>A0A0R3M3S8</accession>
<evidence type="ECO:0008006" key="4">
    <source>
        <dbReference type="Google" id="ProtNLM"/>
    </source>
</evidence>
<evidence type="ECO:0000313" key="3">
    <source>
        <dbReference type="Proteomes" id="UP000050863"/>
    </source>
</evidence>
<comment type="caution">
    <text evidence="2">The sequence shown here is derived from an EMBL/GenBank/DDBJ whole genome shotgun (WGS) entry which is preliminary data.</text>
</comment>
<organism evidence="2 3">
    <name type="scientific">Bradyrhizobium jicamae</name>
    <dbReference type="NCBI Taxonomy" id="280332"/>
    <lineage>
        <taxon>Bacteria</taxon>
        <taxon>Pseudomonadati</taxon>
        <taxon>Pseudomonadota</taxon>
        <taxon>Alphaproteobacteria</taxon>
        <taxon>Hyphomicrobiales</taxon>
        <taxon>Nitrobacteraceae</taxon>
        <taxon>Bradyrhizobium</taxon>
    </lineage>
</organism>
<gene>
    <name evidence="2" type="ORF">CQ12_32255</name>
</gene>
<dbReference type="Pfam" id="PF11578">
    <property type="entry name" value="DUF3237"/>
    <property type="match status" value="1"/>
</dbReference>
<proteinExistence type="predicted"/>
<dbReference type="Gene3D" id="2.40.160.20">
    <property type="match status" value="1"/>
</dbReference>
<evidence type="ECO:0000256" key="1">
    <source>
        <dbReference type="SAM" id="MobiDB-lite"/>
    </source>
</evidence>
<sequence>MQRARDGSELRWGEADTPVPPALISPGTPASVTVALSPVRPGHAVTVEYRVNGGPVRQAIGQSAPRVHGANGRVFRALLPGQSGGTVEFLPVLRFAGQPISPRLRESAECPRYQVGCGAAPAAALSAGEPRWDWDTTFLWAGTVAVRKEVIGVMPDGLRINLHVTEGRFVGPRFEGVVRPGGTSWLRIRKDGVAIVNVTECLQTRSGARIDCLYDGILDLGAAGYARAISGDFGILPPFVLAPTYATDDKELAWLNRAQCIGVGRVDMKTFRASYDIYVVTVGAAKHVE</sequence>
<dbReference type="Proteomes" id="UP000050863">
    <property type="component" value="Unassembled WGS sequence"/>
</dbReference>
<feature type="region of interest" description="Disordered" evidence="1">
    <location>
        <begin position="1"/>
        <end position="21"/>
    </location>
</feature>